<evidence type="ECO:0000313" key="1">
    <source>
        <dbReference type="EMBL" id="EGF10237.1"/>
    </source>
</evidence>
<accession>F2BEF6</accession>
<dbReference type="AlphaFoldDB" id="F2BEF6"/>
<reference evidence="1 2" key="1">
    <citation type="submission" date="2011-02" db="EMBL/GenBank/DDBJ databases">
        <authorList>
            <person name="Muzny D."/>
            <person name="Qin X."/>
            <person name="Deng J."/>
            <person name="Jiang H."/>
            <person name="Liu Y."/>
            <person name="Qu J."/>
            <person name="Song X.-Z."/>
            <person name="Zhang L."/>
            <person name="Thornton R."/>
            <person name="Coyle M."/>
            <person name="Francisco L."/>
            <person name="Jackson L."/>
            <person name="Javaid M."/>
            <person name="Korchina V."/>
            <person name="Kovar C."/>
            <person name="Mata R."/>
            <person name="Mathew T."/>
            <person name="Ngo R."/>
            <person name="Nguyen L."/>
            <person name="Nguyen N."/>
            <person name="Okwuonu G."/>
            <person name="Ongeri F."/>
            <person name="Pham C."/>
            <person name="Simmons D."/>
            <person name="Wilczek-Boney K."/>
            <person name="Hale W."/>
            <person name="Jakkamsetti A."/>
            <person name="Pham P."/>
            <person name="Ruth R."/>
            <person name="San Lucas F."/>
            <person name="Warren J."/>
            <person name="Zhang J."/>
            <person name="Zhao Z."/>
            <person name="Zhou C."/>
            <person name="Zhu D."/>
            <person name="Lee S."/>
            <person name="Bess C."/>
            <person name="Blankenburg K."/>
            <person name="Forbes L."/>
            <person name="Fu Q."/>
            <person name="Gubbala S."/>
            <person name="Hirani K."/>
            <person name="Jayaseelan J.C."/>
            <person name="Lara F."/>
            <person name="Munidasa M."/>
            <person name="Palculict T."/>
            <person name="Patil S."/>
            <person name="Pu L.-L."/>
            <person name="Saada N."/>
            <person name="Tang L."/>
            <person name="Weissenberger G."/>
            <person name="Zhu Y."/>
            <person name="Hemphill L."/>
            <person name="Shang Y."/>
            <person name="Youmans B."/>
            <person name="Ayvaz T."/>
            <person name="Ross M."/>
            <person name="Santibanez J."/>
            <person name="Aqrawi P."/>
            <person name="Gross S."/>
            <person name="Joshi V."/>
            <person name="Fowler G."/>
            <person name="Nazareth L."/>
            <person name="Reid J."/>
            <person name="Worley K."/>
            <person name="Petrosino J."/>
            <person name="Highlander S."/>
            <person name="Gibbs R."/>
        </authorList>
    </citation>
    <scope>NUCLEOTIDE SEQUENCE [LARGE SCALE GENOMIC DNA]</scope>
    <source>
        <strain evidence="1 2">ATCC BAA-1200</strain>
    </source>
</reference>
<keyword evidence="2" id="KW-1185">Reference proteome</keyword>
<sequence length="67" mass="7266">MAGCVDVGLDPTYLGFQTASYASATPQKRVRRFGQHTLPQRQRPSENIFSDGLCVVSGFICGCSARL</sequence>
<gene>
    <name evidence="1" type="ORF">HMPREF9123_2112</name>
</gene>
<protein>
    <submittedName>
        <fullName evidence="1">Uncharacterized protein</fullName>
    </submittedName>
</protein>
<dbReference type="EMBL" id="AFAY01000044">
    <property type="protein sequence ID" value="EGF10237.1"/>
    <property type="molecule type" value="Genomic_DNA"/>
</dbReference>
<dbReference type="HOGENOM" id="CLU_2807957_0_0_4"/>
<proteinExistence type="predicted"/>
<comment type="caution">
    <text evidence="1">The sequence shown here is derived from an EMBL/GenBank/DDBJ whole genome shotgun (WGS) entry which is preliminary data.</text>
</comment>
<evidence type="ECO:0000313" key="2">
    <source>
        <dbReference type="Proteomes" id="UP000004105"/>
    </source>
</evidence>
<dbReference type="Proteomes" id="UP000004105">
    <property type="component" value="Unassembled WGS sequence"/>
</dbReference>
<organism evidence="1 2">
    <name type="scientific">Neisseria bacilliformis ATCC BAA-1200</name>
    <dbReference type="NCBI Taxonomy" id="888742"/>
    <lineage>
        <taxon>Bacteria</taxon>
        <taxon>Pseudomonadati</taxon>
        <taxon>Pseudomonadota</taxon>
        <taxon>Betaproteobacteria</taxon>
        <taxon>Neisseriales</taxon>
        <taxon>Neisseriaceae</taxon>
        <taxon>Neisseria</taxon>
    </lineage>
</organism>
<name>F2BEF6_9NEIS</name>